<evidence type="ECO:0000313" key="1">
    <source>
        <dbReference type="EMBL" id="MFH4976564.1"/>
    </source>
</evidence>
<protein>
    <submittedName>
        <fullName evidence="1">Uncharacterized protein</fullName>
    </submittedName>
</protein>
<dbReference type="AlphaFoldDB" id="A0ABD6EGW3"/>
<comment type="caution">
    <text evidence="1">The sequence shown here is derived from an EMBL/GenBank/DDBJ whole genome shotgun (WGS) entry which is preliminary data.</text>
</comment>
<keyword evidence="2" id="KW-1185">Reference proteome</keyword>
<accession>A0ABD6EGW3</accession>
<name>A0ABD6EGW3_9BILA</name>
<sequence length="194" mass="22886">MLQATKRFHEKENKYYDKYIEDYHNWFCYYNISDNDWTAFNIEQCSKECDIGARAWKLYEEIGNHKACSDWAAIVRCHDEIPCGYLRRPAIIERLACPGFRGHPMSKAMNKPNLLAPMVSNEELEEYKGLLLHAQELVVHCPVCMVDSKLYFISGDEGRCYMKLKTLQKGWPRFVEKCNQDMAVPRSYRNNYCE</sequence>
<reference evidence="1 2" key="1">
    <citation type="submission" date="2024-08" db="EMBL/GenBank/DDBJ databases">
        <title>Gnathostoma spinigerum genome.</title>
        <authorList>
            <person name="Gonzalez-Bertolin B."/>
            <person name="Monzon S."/>
            <person name="Zaballos A."/>
            <person name="Jimenez P."/>
            <person name="Dekumyoy P."/>
            <person name="Varona S."/>
            <person name="Cuesta I."/>
            <person name="Sumanam S."/>
            <person name="Adisakwattana P."/>
            <person name="Gasser R.B."/>
            <person name="Hernandez-Gonzalez A."/>
            <person name="Young N.D."/>
            <person name="Perteguer M.J."/>
        </authorList>
    </citation>
    <scope>NUCLEOTIDE SEQUENCE [LARGE SCALE GENOMIC DNA]</scope>
    <source>
        <strain evidence="1">AL3</strain>
        <tissue evidence="1">Liver</tissue>
    </source>
</reference>
<proteinExistence type="predicted"/>
<dbReference type="EMBL" id="JBGFUD010001638">
    <property type="protein sequence ID" value="MFH4976564.1"/>
    <property type="molecule type" value="Genomic_DNA"/>
</dbReference>
<organism evidence="1 2">
    <name type="scientific">Gnathostoma spinigerum</name>
    <dbReference type="NCBI Taxonomy" id="75299"/>
    <lineage>
        <taxon>Eukaryota</taxon>
        <taxon>Metazoa</taxon>
        <taxon>Ecdysozoa</taxon>
        <taxon>Nematoda</taxon>
        <taxon>Chromadorea</taxon>
        <taxon>Rhabditida</taxon>
        <taxon>Spirurina</taxon>
        <taxon>Gnathostomatomorpha</taxon>
        <taxon>Gnathostomatoidea</taxon>
        <taxon>Gnathostomatidae</taxon>
        <taxon>Gnathostoma</taxon>
    </lineage>
</organism>
<evidence type="ECO:0000313" key="2">
    <source>
        <dbReference type="Proteomes" id="UP001608902"/>
    </source>
</evidence>
<dbReference type="Proteomes" id="UP001608902">
    <property type="component" value="Unassembled WGS sequence"/>
</dbReference>
<gene>
    <name evidence="1" type="ORF">AB6A40_003273</name>
</gene>